<feature type="region of interest" description="Disordered" evidence="2">
    <location>
        <begin position="1"/>
        <end position="26"/>
    </location>
</feature>
<proteinExistence type="inferred from homology"/>
<dbReference type="Gene3D" id="3.40.50.720">
    <property type="entry name" value="NAD(P)-binding Rossmann-like Domain"/>
    <property type="match status" value="2"/>
</dbReference>
<dbReference type="GO" id="GO:0008202">
    <property type="term" value="P:steroid metabolic process"/>
    <property type="evidence" value="ECO:0007669"/>
    <property type="project" value="TreeGrafter"/>
</dbReference>
<dbReference type="PANTHER" id="PTHR43313:SF11">
    <property type="entry name" value="RETINOL DEHYDROGENASE 16"/>
    <property type="match status" value="1"/>
</dbReference>
<evidence type="ECO:0000256" key="2">
    <source>
        <dbReference type="SAM" id="MobiDB-lite"/>
    </source>
</evidence>
<organism evidence="3 4">
    <name type="scientific">Pteropus alecto</name>
    <name type="common">Black flying fox</name>
    <dbReference type="NCBI Taxonomy" id="9402"/>
    <lineage>
        <taxon>Eukaryota</taxon>
        <taxon>Metazoa</taxon>
        <taxon>Chordata</taxon>
        <taxon>Craniata</taxon>
        <taxon>Vertebrata</taxon>
        <taxon>Euteleostomi</taxon>
        <taxon>Mammalia</taxon>
        <taxon>Eutheria</taxon>
        <taxon>Laurasiatheria</taxon>
        <taxon>Chiroptera</taxon>
        <taxon>Yinpterochiroptera</taxon>
        <taxon>Pteropodoidea</taxon>
        <taxon>Pteropodidae</taxon>
        <taxon>Pteropodinae</taxon>
        <taxon>Pteropus</taxon>
    </lineage>
</organism>
<dbReference type="STRING" id="9402.L5KV15"/>
<dbReference type="InterPro" id="IPR036291">
    <property type="entry name" value="NAD(P)-bd_dom_sf"/>
</dbReference>
<dbReference type="InterPro" id="IPR002347">
    <property type="entry name" value="SDR_fam"/>
</dbReference>
<gene>
    <name evidence="3" type="ORF">PAL_GLEAN10004841</name>
</gene>
<evidence type="ECO:0000256" key="1">
    <source>
        <dbReference type="ARBA" id="ARBA00006484"/>
    </source>
</evidence>
<name>L5KV15_PTEAL</name>
<reference evidence="4" key="1">
    <citation type="journal article" date="2013" name="Science">
        <title>Comparative analysis of bat genomes provides insight into the evolution of flight and immunity.</title>
        <authorList>
            <person name="Zhang G."/>
            <person name="Cowled C."/>
            <person name="Shi Z."/>
            <person name="Huang Z."/>
            <person name="Bishop-Lilly K.A."/>
            <person name="Fang X."/>
            <person name="Wynne J.W."/>
            <person name="Xiong Z."/>
            <person name="Baker M.L."/>
            <person name="Zhao W."/>
            <person name="Tachedjian M."/>
            <person name="Zhu Y."/>
            <person name="Zhou P."/>
            <person name="Jiang X."/>
            <person name="Ng J."/>
            <person name="Yang L."/>
            <person name="Wu L."/>
            <person name="Xiao J."/>
            <person name="Feng Y."/>
            <person name="Chen Y."/>
            <person name="Sun X."/>
            <person name="Zhang Y."/>
            <person name="Marsh G.A."/>
            <person name="Crameri G."/>
            <person name="Broder C.C."/>
            <person name="Frey K.G."/>
            <person name="Wang L.F."/>
            <person name="Wang J."/>
        </authorList>
    </citation>
    <scope>NUCLEOTIDE SEQUENCE [LARGE SCALE GENOMIC DNA]</scope>
</reference>
<evidence type="ECO:0000313" key="4">
    <source>
        <dbReference type="Proteomes" id="UP000010552"/>
    </source>
</evidence>
<keyword evidence="4" id="KW-1185">Reference proteome</keyword>
<dbReference type="InParanoid" id="L5KV15"/>
<dbReference type="SUPFAM" id="SSF51735">
    <property type="entry name" value="NAD(P)-binding Rossmann-fold domains"/>
    <property type="match status" value="1"/>
</dbReference>
<dbReference type="GO" id="GO:0016491">
    <property type="term" value="F:oxidoreductase activity"/>
    <property type="evidence" value="ECO:0007669"/>
    <property type="project" value="TreeGrafter"/>
</dbReference>
<evidence type="ECO:0000313" key="3">
    <source>
        <dbReference type="EMBL" id="ELK15294.1"/>
    </source>
</evidence>
<sequence>MKLRPESVILTKSSEQEKPEDSMPESLEAVTPTHTLCVLMNTSLNTGHSLVLPLPVCHALLSHMAVPGNYHGPVLLFALVREMQVVSHFRDKYVFITGCDLGFGNLLARQLDLRGLRVLAACLTEKEAEQLRGQTSDRLEMVVLDVIKTEHRCGHPVGEGEHGDRGLVGAGLVNNAGISVSAALNEWLTKQNFVKILDMNLLGVVKVSSVMGRLSIFGGGYCISKYRLEASSDSLRREFFYFGVKVAIIKPGYFKTAMTSIDMISRSFQKAWDWASPEVKESYGEQFPASSEHTIIWIIGETVHTTYGLGDGLMEHALTACHPCTQYSPGWYAKLIYLPMNYMTTFLVDSAWRITLASLPAAPNKWLTKQDFVKILDVNLLGAIEVTLSPLPLVRKETWNWASPEIKKIYEKKFLASSK</sequence>
<dbReference type="AlphaFoldDB" id="L5KV15"/>
<accession>L5KV15</accession>
<comment type="similarity">
    <text evidence="1">Belongs to the short-chain dehydrogenases/reductases (SDR) family.</text>
</comment>
<dbReference type="Proteomes" id="UP000010552">
    <property type="component" value="Unassembled WGS sequence"/>
</dbReference>
<protein>
    <submittedName>
        <fullName evidence="3">Retinol dehydrogenase 16</fullName>
    </submittedName>
</protein>
<dbReference type="Pfam" id="PF00106">
    <property type="entry name" value="adh_short"/>
    <property type="match status" value="1"/>
</dbReference>
<dbReference type="PANTHER" id="PTHR43313">
    <property type="entry name" value="SHORT-CHAIN DEHYDROGENASE/REDUCTASE FAMILY 9C"/>
    <property type="match status" value="1"/>
</dbReference>
<dbReference type="EMBL" id="KB030539">
    <property type="protein sequence ID" value="ELK15294.1"/>
    <property type="molecule type" value="Genomic_DNA"/>
</dbReference>